<gene>
    <name evidence="1" type="ORF">H2B03_04145</name>
</gene>
<dbReference type="Proteomes" id="UP000559653">
    <property type="component" value="Unassembled WGS sequence"/>
</dbReference>
<organism evidence="1 2">
    <name type="scientific">Candidatus Nitrosomaritimum aestuariumsis</name>
    <dbReference type="NCBI Taxonomy" id="3342354"/>
    <lineage>
        <taxon>Archaea</taxon>
        <taxon>Nitrososphaerota</taxon>
        <taxon>Nitrososphaeria</taxon>
        <taxon>Nitrosopumilales</taxon>
        <taxon>Nitrosopumilaceae</taxon>
        <taxon>Candidatus Nitrosomaritimum</taxon>
    </lineage>
</organism>
<sequence length="50" mass="5701">MAKRITIMIDDELDKKIRLVQSKIILKENKSVSFSSVINSLLAKQLANKK</sequence>
<evidence type="ECO:0000313" key="1">
    <source>
        <dbReference type="EMBL" id="MBA4452349.1"/>
    </source>
</evidence>
<proteinExistence type="predicted"/>
<accession>A0AC60VXV0</accession>
<dbReference type="EMBL" id="JACEMZ010000019">
    <property type="protein sequence ID" value="MBA4452349.1"/>
    <property type="molecule type" value="Genomic_DNA"/>
</dbReference>
<evidence type="ECO:0000313" key="2">
    <source>
        <dbReference type="Proteomes" id="UP000559653"/>
    </source>
</evidence>
<name>A0AC60VXV0_9ARCH</name>
<reference evidence="1 2" key="1">
    <citation type="journal article" date="2020" name="Appl. Environ. Microbiol.">
        <title>Genomic Characteristics of a Novel Species of Ammonia-Oxidizing Archaea from the Jiulong River Estuary.</title>
        <authorList>
            <person name="Zou D."/>
            <person name="Wan R."/>
            <person name="Han L."/>
            <person name="Xu M.N."/>
            <person name="Liu Y."/>
            <person name="Liu H."/>
            <person name="Kao S.J."/>
            <person name="Li M."/>
        </authorList>
    </citation>
    <scope>NUCLEOTIDE SEQUENCE [LARGE SCALE GENOMIC DNA]</scope>
    <source>
        <strain evidence="1">W1bin1</strain>
    </source>
</reference>
<comment type="caution">
    <text evidence="1">The sequence shown here is derived from an EMBL/GenBank/DDBJ whole genome shotgun (WGS) entry which is preliminary data.</text>
</comment>
<protein>
    <submittedName>
        <fullName evidence="1">Uncharacterized protein</fullName>
    </submittedName>
</protein>